<dbReference type="SUPFAM" id="SSF52047">
    <property type="entry name" value="RNI-like"/>
    <property type="match status" value="1"/>
</dbReference>
<accession>A0ABY6TZS2</accession>
<protein>
    <recommendedName>
        <fullName evidence="3">F-box domain-containing protein</fullName>
    </recommendedName>
</protein>
<reference evidence="1 2" key="1">
    <citation type="submission" date="2019-06" db="EMBL/GenBank/DDBJ databases">
        <authorList>
            <person name="Broberg M."/>
        </authorList>
    </citation>
    <scope>NUCLEOTIDE SEQUENCE [LARGE SCALE GENOMIC DNA]</scope>
</reference>
<dbReference type="Gene3D" id="3.80.10.10">
    <property type="entry name" value="Ribonuclease Inhibitor"/>
    <property type="match status" value="1"/>
</dbReference>
<evidence type="ECO:0000313" key="2">
    <source>
        <dbReference type="Proteomes" id="UP000766486"/>
    </source>
</evidence>
<name>A0ABY6TZS2_BIOOC</name>
<organism evidence="1 2">
    <name type="scientific">Bionectria ochroleuca</name>
    <name type="common">Gliocladium roseum</name>
    <dbReference type="NCBI Taxonomy" id="29856"/>
    <lineage>
        <taxon>Eukaryota</taxon>
        <taxon>Fungi</taxon>
        <taxon>Dikarya</taxon>
        <taxon>Ascomycota</taxon>
        <taxon>Pezizomycotina</taxon>
        <taxon>Sordariomycetes</taxon>
        <taxon>Hypocreomycetidae</taxon>
        <taxon>Hypocreales</taxon>
        <taxon>Bionectriaceae</taxon>
        <taxon>Clonostachys</taxon>
    </lineage>
</organism>
<keyword evidence="2" id="KW-1185">Reference proteome</keyword>
<gene>
    <name evidence="1" type="ORF">CLO192961_LOCUS132731</name>
</gene>
<dbReference type="Proteomes" id="UP000766486">
    <property type="component" value="Unassembled WGS sequence"/>
</dbReference>
<comment type="caution">
    <text evidence="1">The sequence shown here is derived from an EMBL/GenBank/DDBJ whole genome shotgun (WGS) entry which is preliminary data.</text>
</comment>
<evidence type="ECO:0008006" key="3">
    <source>
        <dbReference type="Google" id="ProtNLM"/>
    </source>
</evidence>
<evidence type="ECO:0000313" key="1">
    <source>
        <dbReference type="EMBL" id="VUC24176.1"/>
    </source>
</evidence>
<sequence length="626" mass="70045">MTFLYDVTPLMIDDAMDAAGDDDFSRGDVNPRRVLLFDAVMEGREPASQCLLLSLPSEVLACIVDLLADDKTTLASLALVNSDCRQLARSCQFADLHLDYSGSANQLIEALGAEAAARDSLPLKPSIGVCVRNITVASAPDNVASHYYKLWESIWGAQRKFFSREERYALRREASDDYLRLRGLLVEAIKNAMPNLEVLVWEDLVALDKSFFETVSRSPIKDLKLDRVLIDEAWRMEPPLTPAVWPLRSLDIEASVFCGTGSRQDTTEFYQTLLHRCAPTLESLRVVSATSKPSLEEHTVSQITELPSFPRLRHLRLPHGPLKRDPFSRFFTAPLRSLELSASISVGLGSCLGACQPFRDLESLNFRGLPEEKEDAWCVAAFLKEHNRIQKLRIRGDERLGAGTEHLEKCVIPTLADGGFHNLTCLSLAWGGGGRPWPSSVQLTDNAMSVIGTITSLERLSLSAGMAVGSCHQWLVDHEKLRYYLSDLKKLKVLALVRDTYAISCLPFMDAGKYYECRAAGPLELSIASERPDLDRIDEGVEYVSPMVRLWERAHRNLMLRQAEKYAFVFPDLEWILCGQWPMAFQDNPESSAAPRQAFPLTRERDLSLSFLERTFGLGTGDSDPK</sequence>
<dbReference type="EMBL" id="CABFNS010000715">
    <property type="protein sequence ID" value="VUC24176.1"/>
    <property type="molecule type" value="Genomic_DNA"/>
</dbReference>
<dbReference type="InterPro" id="IPR032675">
    <property type="entry name" value="LRR_dom_sf"/>
</dbReference>
<proteinExistence type="predicted"/>